<dbReference type="PANTHER" id="PTHR43146:SF1">
    <property type="entry name" value="CANCER-RELATED NUCLEOSIDE-TRIPHOSPHATASE"/>
    <property type="match status" value="1"/>
</dbReference>
<feature type="binding site" evidence="4">
    <location>
        <begin position="9"/>
        <end position="16"/>
    </location>
    <ligand>
        <name>ATP</name>
        <dbReference type="ChEBI" id="CHEBI:30616"/>
    </ligand>
</feature>
<keyword evidence="7" id="KW-1185">Reference proteome</keyword>
<proteinExistence type="inferred from homology"/>
<reference evidence="7" key="1">
    <citation type="submission" date="2013-06" db="EMBL/GenBank/DDBJ databases">
        <title>Complete Genome Sequence of Hyperthermophilic Palaeococcus pacificus DY20341T, Isolated from a Deep-Sea Hydrothermal Sediments.</title>
        <authorList>
            <person name="Zeng X."/>
            <person name="Shao Z."/>
        </authorList>
    </citation>
    <scope>NUCLEOTIDE SEQUENCE [LARGE SCALE GENOMIC DNA]</scope>
    <source>
        <strain evidence="7">DY20341</strain>
    </source>
</reference>
<comment type="function">
    <text evidence="4">Has nucleotide phosphatase activity towards ATP, GTP, CTP, TTP and UTP. May hydrolyze nucleoside diphosphates with lower efficiency.</text>
</comment>
<dbReference type="Pfam" id="PF03266">
    <property type="entry name" value="NTPase_1"/>
    <property type="match status" value="1"/>
</dbReference>
<dbReference type="Gene3D" id="3.40.50.300">
    <property type="entry name" value="P-loop containing nucleotide triphosphate hydrolases"/>
    <property type="match status" value="1"/>
</dbReference>
<dbReference type="eggNOG" id="arCOG01034">
    <property type="taxonomic scope" value="Archaea"/>
</dbReference>
<evidence type="ECO:0000256" key="2">
    <source>
        <dbReference type="ARBA" id="ARBA00022801"/>
    </source>
</evidence>
<dbReference type="SUPFAM" id="SSF52540">
    <property type="entry name" value="P-loop containing nucleoside triphosphate hydrolases"/>
    <property type="match status" value="1"/>
</dbReference>
<evidence type="ECO:0000256" key="3">
    <source>
        <dbReference type="ARBA" id="ARBA00022840"/>
    </source>
</evidence>
<dbReference type="GO" id="GO:0017111">
    <property type="term" value="F:ribonucleoside triphosphate phosphatase activity"/>
    <property type="evidence" value="ECO:0007669"/>
    <property type="project" value="UniProtKB-UniRule"/>
</dbReference>
<dbReference type="InterPro" id="IPR004948">
    <property type="entry name" value="Nuc-triphosphatase_THEP1"/>
</dbReference>
<comment type="similarity">
    <text evidence="4">Belongs to the THEP1 NTPase family.</text>
</comment>
<dbReference type="NCBIfam" id="NF010248">
    <property type="entry name" value="PRK13695.1"/>
    <property type="match status" value="1"/>
</dbReference>
<feature type="domain" description="AAA+ ATPase" evidence="5">
    <location>
        <begin position="1"/>
        <end position="154"/>
    </location>
</feature>
<dbReference type="AlphaFoldDB" id="A0A075LTJ1"/>
<dbReference type="Proteomes" id="UP000027981">
    <property type="component" value="Chromosome"/>
</dbReference>
<dbReference type="InterPro" id="IPR027417">
    <property type="entry name" value="P-loop_NTPase"/>
</dbReference>
<protein>
    <recommendedName>
        <fullName evidence="4">Nucleoside-triphosphatase PAP_06255</fullName>
        <shortName evidence="4">NTPase</shortName>
        <ecNumber evidence="4">3.6.1.15</ecNumber>
    </recommendedName>
    <alternativeName>
        <fullName evidence="4">Nucleoside triphosphate phosphohydrolase</fullName>
    </alternativeName>
</protein>
<reference evidence="6 7" key="2">
    <citation type="journal article" date="2015" name="Genome Announc.">
        <title>Complete Genome Sequence of Hyperthermophilic Piezophilic Archaeon Palaeococcus pacificus DY20341T, Isolated from Deep-Sea Hydrothermal Sediments.</title>
        <authorList>
            <person name="Zeng X."/>
            <person name="Jebbar M."/>
            <person name="Shao Z."/>
        </authorList>
    </citation>
    <scope>NUCLEOTIDE SEQUENCE [LARGE SCALE GENOMIC DNA]</scope>
    <source>
        <strain evidence="6 7">DY20341</strain>
    </source>
</reference>
<dbReference type="EC" id="3.6.1.15" evidence="4"/>
<comment type="catalytic activity">
    <reaction evidence="4">
        <text>a ribonucleoside 5'-triphosphate + H2O = a ribonucleoside 5'-diphosphate + phosphate + H(+)</text>
        <dbReference type="Rhea" id="RHEA:23680"/>
        <dbReference type="ChEBI" id="CHEBI:15377"/>
        <dbReference type="ChEBI" id="CHEBI:15378"/>
        <dbReference type="ChEBI" id="CHEBI:43474"/>
        <dbReference type="ChEBI" id="CHEBI:57930"/>
        <dbReference type="ChEBI" id="CHEBI:61557"/>
        <dbReference type="EC" id="3.6.1.15"/>
    </reaction>
</comment>
<organism evidence="6 7">
    <name type="scientific">Palaeococcus pacificus DY20341</name>
    <dbReference type="NCBI Taxonomy" id="1343739"/>
    <lineage>
        <taxon>Archaea</taxon>
        <taxon>Methanobacteriati</taxon>
        <taxon>Methanobacteriota</taxon>
        <taxon>Thermococci</taxon>
        <taxon>Thermococcales</taxon>
        <taxon>Thermococcaceae</taxon>
        <taxon>Palaeococcus</taxon>
    </lineage>
</organism>
<accession>A0A075LTJ1</accession>
<dbReference type="CDD" id="cd19482">
    <property type="entry name" value="RecA-like_Thep1"/>
    <property type="match status" value="1"/>
</dbReference>
<feature type="binding site" evidence="4">
    <location>
        <begin position="100"/>
        <end position="107"/>
    </location>
    <ligand>
        <name>ATP</name>
        <dbReference type="ChEBI" id="CHEBI:30616"/>
    </ligand>
</feature>
<gene>
    <name evidence="6" type="ORF">PAP_06255</name>
</gene>
<keyword evidence="2 4" id="KW-0378">Hydrolase</keyword>
<dbReference type="SMART" id="SM00382">
    <property type="entry name" value="AAA"/>
    <property type="match status" value="1"/>
</dbReference>
<name>A0A075LTJ1_9EURY</name>
<dbReference type="PANTHER" id="PTHR43146">
    <property type="entry name" value="CANCER-RELATED NUCLEOSIDE-TRIPHOSPHATASE"/>
    <property type="match status" value="1"/>
</dbReference>
<dbReference type="InterPro" id="IPR003593">
    <property type="entry name" value="AAA+_ATPase"/>
</dbReference>
<dbReference type="GO" id="GO:0005524">
    <property type="term" value="F:ATP binding"/>
    <property type="evidence" value="ECO:0007669"/>
    <property type="project" value="UniProtKB-UniRule"/>
</dbReference>
<dbReference type="EMBL" id="CP006019">
    <property type="protein sequence ID" value="AIF69649.1"/>
    <property type="molecule type" value="Genomic_DNA"/>
</dbReference>
<keyword evidence="1 4" id="KW-0547">Nucleotide-binding</keyword>
<dbReference type="HAMAP" id="MF_00796">
    <property type="entry name" value="NTPase_1"/>
    <property type="match status" value="1"/>
</dbReference>
<dbReference type="STRING" id="1343739.PAP_06255"/>
<dbReference type="KEGG" id="ppac:PAP_06255"/>
<evidence type="ECO:0000313" key="7">
    <source>
        <dbReference type="Proteomes" id="UP000027981"/>
    </source>
</evidence>
<evidence type="ECO:0000313" key="6">
    <source>
        <dbReference type="EMBL" id="AIF69649.1"/>
    </source>
</evidence>
<evidence type="ECO:0000256" key="4">
    <source>
        <dbReference type="HAMAP-Rule" id="MF_00796"/>
    </source>
</evidence>
<evidence type="ECO:0000256" key="1">
    <source>
        <dbReference type="ARBA" id="ARBA00022741"/>
    </source>
</evidence>
<sequence>MSVRIFVTGNPGVGKTTLVLKISEALRDKGIKVGGFTTREVRERGRRVGFKIKALDTGEEGTLAWAGLDGPRVGKYGVNLQDLNEIGVEAVERALREADVVIIDEIGAMEFKSKKFAEAVEKAIESEKPLLAALHRRWVDRFKDRGKLYVLTVENREKVREEILLELLKELKGI</sequence>
<keyword evidence="3 4" id="KW-0067">ATP-binding</keyword>
<dbReference type="HOGENOM" id="CLU_103145_1_1_2"/>
<evidence type="ECO:0000259" key="5">
    <source>
        <dbReference type="SMART" id="SM00382"/>
    </source>
</evidence>